<feature type="domain" description="DUF5714" evidence="1">
    <location>
        <begin position="56"/>
        <end position="229"/>
    </location>
</feature>
<dbReference type="KEGG" id="bhc:JFL75_19845"/>
<evidence type="ECO:0000259" key="1">
    <source>
        <dbReference type="Pfam" id="PF18978"/>
    </source>
</evidence>
<keyword evidence="3" id="KW-1185">Reference proteome</keyword>
<organism evidence="2 3">
    <name type="scientific">Breznakiella homolactica</name>
    <dbReference type="NCBI Taxonomy" id="2798577"/>
    <lineage>
        <taxon>Bacteria</taxon>
        <taxon>Pseudomonadati</taxon>
        <taxon>Spirochaetota</taxon>
        <taxon>Spirochaetia</taxon>
        <taxon>Spirochaetales</taxon>
        <taxon>Breznakiellaceae</taxon>
        <taxon>Breznakiella</taxon>
    </lineage>
</organism>
<sequence length="239" mass="26390">MFDYGCIVCGTELEYLEHDINMCCSVCGKTFQTNVRCRNKHFVCDDCHQAEGADYIETYCLSSTETNPVILINTIMKNPKIKMHGPEHHFLVPAVLLTVFYNAAGDHAVLGGKLAVARKRAQVIPGGFCGFYGNCGAGVGTGIFMSIITDATPLSTDAWRLSNLMTARSLENIACHGGPRCCKRDSFLALESAVQFFRENMGVNLPMDTIVCGFSAKNRDCKKQDCVFFDFKKVRLSHS</sequence>
<dbReference type="Proteomes" id="UP000595917">
    <property type="component" value="Chromosome"/>
</dbReference>
<dbReference type="GO" id="GO:0008168">
    <property type="term" value="F:methyltransferase activity"/>
    <property type="evidence" value="ECO:0007669"/>
    <property type="project" value="UniProtKB-KW"/>
</dbReference>
<evidence type="ECO:0000313" key="2">
    <source>
        <dbReference type="EMBL" id="QQO09153.1"/>
    </source>
</evidence>
<keyword evidence="2" id="KW-0489">Methyltransferase</keyword>
<protein>
    <submittedName>
        <fullName evidence="2">SAM-dependent methyltransferase</fullName>
    </submittedName>
</protein>
<proteinExistence type="predicted"/>
<name>A0A7T8BBE6_9SPIR</name>
<dbReference type="GO" id="GO:0032259">
    <property type="term" value="P:methylation"/>
    <property type="evidence" value="ECO:0007669"/>
    <property type="project" value="UniProtKB-KW"/>
</dbReference>
<gene>
    <name evidence="2" type="ORF">JFL75_19845</name>
</gene>
<dbReference type="RefSeq" id="WP_215626458.1">
    <property type="nucleotide sequence ID" value="NZ_CP067089.2"/>
</dbReference>
<accession>A0A7T8BBE6</accession>
<dbReference type="AlphaFoldDB" id="A0A7T8BBE6"/>
<reference evidence="2" key="1">
    <citation type="submission" date="2021-01" db="EMBL/GenBank/DDBJ databases">
        <title>Description of Breznakiella homolactica.</title>
        <authorList>
            <person name="Song Y."/>
            <person name="Brune A."/>
        </authorList>
    </citation>
    <scope>NUCLEOTIDE SEQUENCE</scope>
    <source>
        <strain evidence="2">RmG30</strain>
    </source>
</reference>
<keyword evidence="2" id="KW-0808">Transferase</keyword>
<dbReference type="EMBL" id="CP067089">
    <property type="protein sequence ID" value="QQO09153.1"/>
    <property type="molecule type" value="Genomic_DNA"/>
</dbReference>
<dbReference type="Pfam" id="PF18978">
    <property type="entry name" value="DUF5714"/>
    <property type="match status" value="1"/>
</dbReference>
<evidence type="ECO:0000313" key="3">
    <source>
        <dbReference type="Proteomes" id="UP000595917"/>
    </source>
</evidence>
<dbReference type="InterPro" id="IPR043768">
    <property type="entry name" value="DUF5714"/>
</dbReference>